<keyword evidence="1" id="KW-0812">Transmembrane</keyword>
<dbReference type="SMART" id="SM00044">
    <property type="entry name" value="CYCc"/>
    <property type="match status" value="1"/>
</dbReference>
<dbReference type="InterPro" id="IPR029787">
    <property type="entry name" value="Nucleotide_cyclase"/>
</dbReference>
<dbReference type="GO" id="GO:0009190">
    <property type="term" value="P:cyclic nucleotide biosynthetic process"/>
    <property type="evidence" value="ECO:0007669"/>
    <property type="project" value="InterPro"/>
</dbReference>
<keyword evidence="1" id="KW-1133">Transmembrane helix</keyword>
<dbReference type="PANTHER" id="PTHR43081:SF1">
    <property type="entry name" value="ADENYLATE CYCLASE, TERMINAL-DIFFERENTIATION SPECIFIC"/>
    <property type="match status" value="1"/>
</dbReference>
<dbReference type="OrthoDB" id="9806704at2"/>
<proteinExistence type="predicted"/>
<feature type="domain" description="Guanylate cyclase" evidence="2">
    <location>
        <begin position="265"/>
        <end position="393"/>
    </location>
</feature>
<evidence type="ECO:0000313" key="3">
    <source>
        <dbReference type="EMBL" id="TCO80571.1"/>
    </source>
</evidence>
<comment type="caution">
    <text evidence="3">The sequence shown here is derived from an EMBL/GenBank/DDBJ whole genome shotgun (WGS) entry which is preliminary data.</text>
</comment>
<dbReference type="GO" id="GO:0004016">
    <property type="term" value="F:adenylate cyclase activity"/>
    <property type="evidence" value="ECO:0007669"/>
    <property type="project" value="UniProtKB-ARBA"/>
</dbReference>
<dbReference type="InterPro" id="IPR050697">
    <property type="entry name" value="Adenylyl/Guanylyl_Cyclase_3/4"/>
</dbReference>
<evidence type="ECO:0000313" key="4">
    <source>
        <dbReference type="Proteomes" id="UP000295765"/>
    </source>
</evidence>
<dbReference type="Pfam" id="PF00211">
    <property type="entry name" value="Guanylate_cyc"/>
    <property type="match status" value="1"/>
</dbReference>
<feature type="transmembrane region" description="Helical" evidence="1">
    <location>
        <begin position="98"/>
        <end position="119"/>
    </location>
</feature>
<dbReference type="GO" id="GO:0035556">
    <property type="term" value="P:intracellular signal transduction"/>
    <property type="evidence" value="ECO:0007669"/>
    <property type="project" value="InterPro"/>
</dbReference>
<feature type="transmembrane region" description="Helical" evidence="1">
    <location>
        <begin position="191"/>
        <end position="215"/>
    </location>
</feature>
<accession>A0A4R2L0N4</accession>
<protein>
    <submittedName>
        <fullName evidence="3">Adenylate cyclase</fullName>
    </submittedName>
</protein>
<organism evidence="3 4">
    <name type="scientific">Plasticicumulans lactativorans</name>
    <dbReference type="NCBI Taxonomy" id="1133106"/>
    <lineage>
        <taxon>Bacteria</taxon>
        <taxon>Pseudomonadati</taxon>
        <taxon>Pseudomonadota</taxon>
        <taxon>Gammaproteobacteria</taxon>
        <taxon>Candidatus Competibacteraceae</taxon>
        <taxon>Plasticicumulans</taxon>
    </lineage>
</organism>
<dbReference type="PANTHER" id="PTHR43081">
    <property type="entry name" value="ADENYLATE CYCLASE, TERMINAL-DIFFERENTIATION SPECIFIC-RELATED"/>
    <property type="match status" value="1"/>
</dbReference>
<evidence type="ECO:0000259" key="2">
    <source>
        <dbReference type="PROSITE" id="PS50125"/>
    </source>
</evidence>
<dbReference type="SUPFAM" id="SSF55073">
    <property type="entry name" value="Nucleotide cyclase"/>
    <property type="match status" value="1"/>
</dbReference>
<reference evidence="3 4" key="1">
    <citation type="submission" date="2019-03" db="EMBL/GenBank/DDBJ databases">
        <title>Genomic Encyclopedia of Type Strains, Phase IV (KMG-IV): sequencing the most valuable type-strain genomes for metagenomic binning, comparative biology and taxonomic classification.</title>
        <authorList>
            <person name="Goeker M."/>
        </authorList>
    </citation>
    <scope>NUCLEOTIDE SEQUENCE [LARGE SCALE GENOMIC DNA]</scope>
    <source>
        <strain evidence="3 4">DSM 25287</strain>
    </source>
</reference>
<dbReference type="AlphaFoldDB" id="A0A4R2L0N4"/>
<dbReference type="RefSeq" id="WP_132543199.1">
    <property type="nucleotide sequence ID" value="NZ_SLWY01000013.1"/>
</dbReference>
<dbReference type="Gene3D" id="3.30.70.1230">
    <property type="entry name" value="Nucleotide cyclase"/>
    <property type="match status" value="1"/>
</dbReference>
<feature type="transmembrane region" description="Helical" evidence="1">
    <location>
        <begin position="125"/>
        <end position="144"/>
    </location>
</feature>
<dbReference type="Proteomes" id="UP000295765">
    <property type="component" value="Unassembled WGS sequence"/>
</dbReference>
<evidence type="ECO:0000256" key="1">
    <source>
        <dbReference type="SAM" id="Phobius"/>
    </source>
</evidence>
<dbReference type="CDD" id="cd07302">
    <property type="entry name" value="CHD"/>
    <property type="match status" value="1"/>
</dbReference>
<gene>
    <name evidence="3" type="ORF">EV699_11349</name>
</gene>
<sequence length="453" mass="49129">MSPSLVARLRLHFPPRAAPLPARLAAMIRTHRDSSERLIGWVQLGVVATFGSLWAVAPKPPHMSELMPVPWTLTAYLAFTLARLAWTRRHALPDWAAHLSIVADFTLLYGLIWSFHLQYGQPPSFYLKAPTLLYVFIFITLRVLCFEPRFVVFAGLCAAGGWLGMLAYAIGGDPHAAVITRDYVHYLTSNAVLLGGEFDKVITVLTVTAILAIAVTRAQHLLERSVIESNAARELARFLPMAVAVRIAAAAERPETGAGELRPATILFLDVEGFTSLAEALAPTRLIALLNEVFQAVVEPIERHGGVVDQFIGDAVMATFNLPQALPDHAACACRAALEVQALLERRRFGDGVRLRARIGINSGVVVGGLVGAGERLAYTVYGDAVNLAARLEPLNKDYDTRILVSEATRRAAGDPAGLAFRPVGEVQVRGRTELTSLYTLEPVVVPAAGPTR</sequence>
<dbReference type="PROSITE" id="PS50125">
    <property type="entry name" value="GUANYLATE_CYCLASE_2"/>
    <property type="match status" value="1"/>
</dbReference>
<feature type="transmembrane region" description="Helical" evidence="1">
    <location>
        <begin position="38"/>
        <end position="57"/>
    </location>
</feature>
<keyword evidence="4" id="KW-1185">Reference proteome</keyword>
<dbReference type="EMBL" id="SLWY01000013">
    <property type="protein sequence ID" value="TCO80571.1"/>
    <property type="molecule type" value="Genomic_DNA"/>
</dbReference>
<dbReference type="InterPro" id="IPR001054">
    <property type="entry name" value="A/G_cyclase"/>
</dbReference>
<feature type="transmembrane region" description="Helical" evidence="1">
    <location>
        <begin position="151"/>
        <end position="171"/>
    </location>
</feature>
<name>A0A4R2L0N4_9GAMM</name>
<keyword evidence="1" id="KW-0472">Membrane</keyword>